<dbReference type="EMBL" id="CP007793">
    <property type="protein sequence ID" value="AIB11808.1"/>
    <property type="molecule type" value="Genomic_DNA"/>
</dbReference>
<proteinExistence type="predicted"/>
<name>A0A060DLD0_9PROT</name>
<dbReference type="Proteomes" id="UP000027186">
    <property type="component" value="Chromosome"/>
</dbReference>
<accession>A0A060DLD0</accession>
<protein>
    <submittedName>
        <fullName evidence="1">Uncharacterized protein</fullName>
    </submittedName>
</protein>
<sequence>MIIAQFITLTGTNGKPLRVRAERIDAFERLINETAVYMGSETYKVTETPEQIDALLGVTQPVDIAAAVMKAMDASGERVDDKGEEYCAGFDDAHALFYQRVSGAIEAATGQGAA</sequence>
<dbReference type="AlphaFoldDB" id="A0A060DLD0"/>
<gene>
    <name evidence="1" type="ORF">ABAZ39_07315</name>
</gene>
<evidence type="ECO:0000313" key="1">
    <source>
        <dbReference type="EMBL" id="AIB11808.1"/>
    </source>
</evidence>
<dbReference type="KEGG" id="abq:ABAZ39_07315"/>
<evidence type="ECO:0000313" key="2">
    <source>
        <dbReference type="Proteomes" id="UP000027186"/>
    </source>
</evidence>
<organism evidence="1 2">
    <name type="scientific">Azospirillum argentinense</name>
    <dbReference type="NCBI Taxonomy" id="2970906"/>
    <lineage>
        <taxon>Bacteria</taxon>
        <taxon>Pseudomonadati</taxon>
        <taxon>Pseudomonadota</taxon>
        <taxon>Alphaproteobacteria</taxon>
        <taxon>Rhodospirillales</taxon>
        <taxon>Azospirillaceae</taxon>
        <taxon>Azospirillum</taxon>
    </lineage>
</organism>
<dbReference type="RefSeq" id="WP_038528007.1">
    <property type="nucleotide sequence ID" value="NZ_CP007793.1"/>
</dbReference>
<reference evidence="1 2" key="1">
    <citation type="journal article" date="2014" name="Genome Announc.">
        <title>Complete Genome Sequence of the Model Rhizosphere Strain Azospirillum brasilense Az39, Successfully Applied in Agriculture.</title>
        <authorList>
            <person name="Rivera D."/>
            <person name="Revale S."/>
            <person name="Molina R."/>
            <person name="Gualpa J."/>
            <person name="Puente M."/>
            <person name="Maroniche G."/>
            <person name="Paris G."/>
            <person name="Baker D."/>
            <person name="Clavijo B."/>
            <person name="McLay K."/>
            <person name="Spaepen S."/>
            <person name="Perticari A."/>
            <person name="Vazquez M."/>
            <person name="Wisniewski-Dye F."/>
            <person name="Watkins C."/>
            <person name="Martinez-Abarca F."/>
            <person name="Vanderleyden J."/>
            <person name="Cassan F."/>
        </authorList>
    </citation>
    <scope>NUCLEOTIDE SEQUENCE [LARGE SCALE GENOMIC DNA]</scope>
    <source>
        <strain evidence="1 2">Az39</strain>
    </source>
</reference>